<name>A0A1Q9CH21_SYMMI</name>
<evidence type="ECO:0000313" key="20">
    <source>
        <dbReference type="Proteomes" id="UP000186817"/>
    </source>
</evidence>
<organism evidence="19 20">
    <name type="scientific">Symbiodinium microadriaticum</name>
    <name type="common">Dinoflagellate</name>
    <name type="synonym">Zooxanthella microadriatica</name>
    <dbReference type="NCBI Taxonomy" id="2951"/>
    <lineage>
        <taxon>Eukaryota</taxon>
        <taxon>Sar</taxon>
        <taxon>Alveolata</taxon>
        <taxon>Dinophyceae</taxon>
        <taxon>Suessiales</taxon>
        <taxon>Symbiodiniaceae</taxon>
        <taxon>Symbiodinium</taxon>
    </lineage>
</organism>
<comment type="function">
    <text evidence="2">Specific and highly efficient GDP-D-glucose phosphorylase regulating the levels of GDP-D-glucose in cells.</text>
</comment>
<dbReference type="Pfam" id="PF26217">
    <property type="entry name" value="GDPGP1_N"/>
    <property type="match status" value="1"/>
</dbReference>
<keyword evidence="14" id="KW-0378">Hydrolase</keyword>
<evidence type="ECO:0000313" key="19">
    <source>
        <dbReference type="EMBL" id="OLP82147.1"/>
    </source>
</evidence>
<evidence type="ECO:0000256" key="5">
    <source>
        <dbReference type="ARBA" id="ARBA00012507"/>
    </source>
</evidence>
<feature type="chain" id="PRO_5012412546" description="GDP-D-glucose phosphorylase 1" evidence="17">
    <location>
        <begin position="22"/>
        <end position="537"/>
    </location>
</feature>
<evidence type="ECO:0000256" key="16">
    <source>
        <dbReference type="PROSITE-ProRule" id="PRU00433"/>
    </source>
</evidence>
<dbReference type="PROSITE" id="PS51007">
    <property type="entry name" value="CYTC"/>
    <property type="match status" value="1"/>
</dbReference>
<evidence type="ECO:0000256" key="10">
    <source>
        <dbReference type="ARBA" id="ARBA00022679"/>
    </source>
</evidence>
<dbReference type="Gene3D" id="1.10.760.10">
    <property type="entry name" value="Cytochrome c-like domain"/>
    <property type="match status" value="1"/>
</dbReference>
<dbReference type="PANTHER" id="PTHR20884:SF8">
    <property type="entry name" value="GDP-D-GLUCOSE PHOSPHORYLASE 1"/>
    <property type="match status" value="1"/>
</dbReference>
<keyword evidence="9" id="KW-0344">Guanine-nucleotide releasing factor</keyword>
<evidence type="ECO:0000256" key="7">
    <source>
        <dbReference type="ARBA" id="ARBA00022490"/>
    </source>
</evidence>
<dbReference type="GO" id="GO:0006006">
    <property type="term" value="P:glucose metabolic process"/>
    <property type="evidence" value="ECO:0007669"/>
    <property type="project" value="TreeGrafter"/>
</dbReference>
<dbReference type="OrthoDB" id="444027at2759"/>
<keyword evidence="12 16" id="KW-0479">Metal-binding</keyword>
<keyword evidence="11" id="KW-0548">Nucleotidyltransferase</keyword>
<evidence type="ECO:0000256" key="6">
    <source>
        <dbReference type="ARBA" id="ARBA00018857"/>
    </source>
</evidence>
<sequence length="537" mass="58997">MSHSARRGLAVGLGLLQAAKAGPIFDLLGSSWEERRSQGVVRWPPDPEQDEEESLRQSIQELEGSFGFVVQLAPGRRQKRALGLGANSTRLPFNGERFHFGKVEEEEILFCFDPRRDICTQASSSTCPVSAAGHRSCGVDSDEPAVVIINKHPACRNHFLLVPAVKERRPQGTPDSKETLWLSFNSIGAGASVNHLHLQGFCAGACDGSWSFPFEISLSRTRGGPKGWPLVGWVFTWTEEKVLDVDANLAAFRLAEFVHRLVDALQVLDMAHNVLINMGRRQVIVFPRRTLFEQSFDVSQLQVSGHETLGWWVVAKDSSDLEEARALELLAKAALDKRGHQKVLQILEWIGWRLREEAKIDPLEHSPVKGDSFAPSLAKIMFRVASIAAAVCLALHGAGCFLLPSQLVKCAAHKELRAAAGQPSTLTGTFEPFPWSPLAVGAALGLLISVATATPALATYLEKSQASFQGNCTACHVGGLLGLQKKESLVEYRKYDVEAIITRVSDDRGTTPAVREKMRPDNFEDVANYVYSKADKW</sequence>
<evidence type="ECO:0000256" key="11">
    <source>
        <dbReference type="ARBA" id="ARBA00022695"/>
    </source>
</evidence>
<comment type="subcellular location">
    <subcellularLocation>
        <location evidence="3">Cytoplasm</location>
    </subcellularLocation>
</comment>
<keyword evidence="8 16" id="KW-0349">Heme</keyword>
<evidence type="ECO:0000256" key="2">
    <source>
        <dbReference type="ARBA" id="ARBA00003049"/>
    </source>
</evidence>
<dbReference type="EMBL" id="LSRX01001220">
    <property type="protein sequence ID" value="OLP82147.1"/>
    <property type="molecule type" value="Genomic_DNA"/>
</dbReference>
<evidence type="ECO:0000256" key="13">
    <source>
        <dbReference type="ARBA" id="ARBA00022741"/>
    </source>
</evidence>
<evidence type="ECO:0000256" key="3">
    <source>
        <dbReference type="ARBA" id="ARBA00004496"/>
    </source>
</evidence>
<dbReference type="InterPro" id="IPR026506">
    <property type="entry name" value="GDPGP"/>
</dbReference>
<evidence type="ECO:0000256" key="1">
    <source>
        <dbReference type="ARBA" id="ARBA00000063"/>
    </source>
</evidence>
<evidence type="ECO:0000256" key="12">
    <source>
        <dbReference type="ARBA" id="ARBA00022723"/>
    </source>
</evidence>
<keyword evidence="17" id="KW-0732">Signal</keyword>
<dbReference type="GO" id="GO:0020037">
    <property type="term" value="F:heme binding"/>
    <property type="evidence" value="ECO:0007669"/>
    <property type="project" value="InterPro"/>
</dbReference>
<dbReference type="Pfam" id="PF26216">
    <property type="entry name" value="GDPGP1_C"/>
    <property type="match status" value="1"/>
</dbReference>
<dbReference type="GO" id="GO:0009055">
    <property type="term" value="F:electron transfer activity"/>
    <property type="evidence" value="ECO:0007669"/>
    <property type="project" value="InterPro"/>
</dbReference>
<dbReference type="GO" id="GO:0080048">
    <property type="term" value="F:GDP-D-glucose phosphorylase activity"/>
    <property type="evidence" value="ECO:0007669"/>
    <property type="project" value="UniProtKB-EC"/>
</dbReference>
<dbReference type="AlphaFoldDB" id="A0A1Q9CH21"/>
<keyword evidence="13" id="KW-0547">Nucleotide-binding</keyword>
<protein>
    <recommendedName>
        <fullName evidence="6">GDP-D-glucose phosphorylase 1</fullName>
        <ecNumber evidence="5">2.7.7.78</ecNumber>
    </recommendedName>
</protein>
<keyword evidence="15 16" id="KW-0408">Iron</keyword>
<dbReference type="InterPro" id="IPR058865">
    <property type="entry name" value="GDPGP1_C"/>
</dbReference>
<comment type="caution">
    <text evidence="19">The sequence shown here is derived from an EMBL/GenBank/DDBJ whole genome shotgun (WGS) entry which is preliminary data.</text>
</comment>
<dbReference type="PANTHER" id="PTHR20884">
    <property type="entry name" value="GDP-D-GLUCOSE PHOSPHORYLASE 1"/>
    <property type="match status" value="1"/>
</dbReference>
<evidence type="ECO:0000256" key="15">
    <source>
        <dbReference type="ARBA" id="ARBA00023004"/>
    </source>
</evidence>
<evidence type="ECO:0000256" key="8">
    <source>
        <dbReference type="ARBA" id="ARBA00022617"/>
    </source>
</evidence>
<evidence type="ECO:0000259" key="18">
    <source>
        <dbReference type="PROSITE" id="PS51007"/>
    </source>
</evidence>
<evidence type="ECO:0000256" key="4">
    <source>
        <dbReference type="ARBA" id="ARBA00006451"/>
    </source>
</evidence>
<keyword evidence="20" id="KW-1185">Reference proteome</keyword>
<dbReference type="GO" id="GO:0046872">
    <property type="term" value="F:metal ion binding"/>
    <property type="evidence" value="ECO:0007669"/>
    <property type="project" value="UniProtKB-KW"/>
</dbReference>
<dbReference type="GO" id="GO:0000166">
    <property type="term" value="F:nucleotide binding"/>
    <property type="evidence" value="ECO:0007669"/>
    <property type="project" value="UniProtKB-KW"/>
</dbReference>
<keyword evidence="7" id="KW-0963">Cytoplasm</keyword>
<accession>A0A1Q9CH21</accession>
<dbReference type="GO" id="GO:0005737">
    <property type="term" value="C:cytoplasm"/>
    <property type="evidence" value="ECO:0007669"/>
    <property type="project" value="UniProtKB-SubCell"/>
</dbReference>
<evidence type="ECO:0000256" key="9">
    <source>
        <dbReference type="ARBA" id="ARBA00022658"/>
    </source>
</evidence>
<dbReference type="EC" id="2.7.7.78" evidence="5"/>
<comment type="similarity">
    <text evidence="4">Belongs to the GDPGP1 family.</text>
</comment>
<proteinExistence type="inferred from homology"/>
<dbReference type="GO" id="GO:0005085">
    <property type="term" value="F:guanyl-nucleotide exchange factor activity"/>
    <property type="evidence" value="ECO:0007669"/>
    <property type="project" value="UniProtKB-KW"/>
</dbReference>
<keyword evidence="10" id="KW-0808">Transferase</keyword>
<dbReference type="InterPro" id="IPR058866">
    <property type="entry name" value="GDPGP1_N"/>
</dbReference>
<evidence type="ECO:0000256" key="14">
    <source>
        <dbReference type="ARBA" id="ARBA00022801"/>
    </source>
</evidence>
<evidence type="ECO:0000256" key="17">
    <source>
        <dbReference type="SAM" id="SignalP"/>
    </source>
</evidence>
<dbReference type="Proteomes" id="UP000186817">
    <property type="component" value="Unassembled WGS sequence"/>
</dbReference>
<dbReference type="SUPFAM" id="SSF46626">
    <property type="entry name" value="Cytochrome c"/>
    <property type="match status" value="1"/>
</dbReference>
<dbReference type="InterPro" id="IPR036909">
    <property type="entry name" value="Cyt_c-like_dom_sf"/>
</dbReference>
<feature type="signal peptide" evidence="17">
    <location>
        <begin position="1"/>
        <end position="21"/>
    </location>
</feature>
<dbReference type="InterPro" id="IPR009056">
    <property type="entry name" value="Cyt_c-like_dom"/>
</dbReference>
<reference evidence="19 20" key="1">
    <citation type="submission" date="2016-02" db="EMBL/GenBank/DDBJ databases">
        <title>Genome analysis of coral dinoflagellate symbionts highlights evolutionary adaptations to a symbiotic lifestyle.</title>
        <authorList>
            <person name="Aranda M."/>
            <person name="Li Y."/>
            <person name="Liew Y.J."/>
            <person name="Baumgarten S."/>
            <person name="Simakov O."/>
            <person name="Wilson M."/>
            <person name="Piel J."/>
            <person name="Ashoor H."/>
            <person name="Bougouffa S."/>
            <person name="Bajic V.B."/>
            <person name="Ryu T."/>
            <person name="Ravasi T."/>
            <person name="Bayer T."/>
            <person name="Micklem G."/>
            <person name="Kim H."/>
            <person name="Bhak J."/>
            <person name="Lajeunesse T.C."/>
            <person name="Voolstra C.R."/>
        </authorList>
    </citation>
    <scope>NUCLEOTIDE SEQUENCE [LARGE SCALE GENOMIC DNA]</scope>
    <source>
        <strain evidence="19 20">CCMP2467</strain>
    </source>
</reference>
<comment type="catalytic activity">
    <reaction evidence="1">
        <text>GDP-alpha-D-glucose + phosphate = alpha-D-glucose 1-phosphate + GDP + H(+)</text>
        <dbReference type="Rhea" id="RHEA:30387"/>
        <dbReference type="ChEBI" id="CHEBI:15378"/>
        <dbReference type="ChEBI" id="CHEBI:43474"/>
        <dbReference type="ChEBI" id="CHEBI:58189"/>
        <dbReference type="ChEBI" id="CHEBI:58601"/>
        <dbReference type="ChEBI" id="CHEBI:62230"/>
        <dbReference type="EC" id="2.7.7.78"/>
    </reaction>
</comment>
<dbReference type="GO" id="GO:0016787">
    <property type="term" value="F:hydrolase activity"/>
    <property type="evidence" value="ECO:0007669"/>
    <property type="project" value="UniProtKB-KW"/>
</dbReference>
<gene>
    <name evidence="19" type="primary">VTC5</name>
    <name evidence="19" type="ORF">AK812_SmicGene37225</name>
</gene>
<feature type="domain" description="Cytochrome c" evidence="18">
    <location>
        <begin position="459"/>
        <end position="534"/>
    </location>
</feature>